<feature type="compositionally biased region" description="Basic and acidic residues" evidence="1">
    <location>
        <begin position="14"/>
        <end position="27"/>
    </location>
</feature>
<reference evidence="2" key="1">
    <citation type="journal article" date="2020" name="Nature">
        <title>Giant virus diversity and host interactions through global metagenomics.</title>
        <authorList>
            <person name="Schulz F."/>
            <person name="Roux S."/>
            <person name="Paez-Espino D."/>
            <person name="Jungbluth S."/>
            <person name="Walsh D.A."/>
            <person name="Denef V.J."/>
            <person name="McMahon K.D."/>
            <person name="Konstantinidis K.T."/>
            <person name="Eloe-Fadrosh E.A."/>
            <person name="Kyrpides N.C."/>
            <person name="Woyke T."/>
        </authorList>
    </citation>
    <scope>NUCLEOTIDE SEQUENCE</scope>
    <source>
        <strain evidence="2">GVMAG-S-3300013006-158</strain>
    </source>
</reference>
<evidence type="ECO:0000313" key="2">
    <source>
        <dbReference type="EMBL" id="QHU18834.1"/>
    </source>
</evidence>
<organism evidence="2">
    <name type="scientific">viral metagenome</name>
    <dbReference type="NCBI Taxonomy" id="1070528"/>
    <lineage>
        <taxon>unclassified sequences</taxon>
        <taxon>metagenomes</taxon>
        <taxon>organismal metagenomes</taxon>
    </lineage>
</organism>
<name>A0A6C0KR08_9ZZZZ</name>
<accession>A0A6C0KR08</accession>
<dbReference type="EMBL" id="MN740938">
    <property type="protein sequence ID" value="QHU18834.1"/>
    <property type="molecule type" value="Genomic_DNA"/>
</dbReference>
<proteinExistence type="predicted"/>
<feature type="compositionally biased region" description="Polar residues" evidence="1">
    <location>
        <begin position="1"/>
        <end position="13"/>
    </location>
</feature>
<evidence type="ECO:0000256" key="1">
    <source>
        <dbReference type="SAM" id="MobiDB-lite"/>
    </source>
</evidence>
<sequence length="66" mass="7601">MSLQTHTNTVESRTFTKEPTLEKNSVKKEESSFSIKARVLPVEEMDKQKPIVQSSKIKTLKKLYGF</sequence>
<dbReference type="AlphaFoldDB" id="A0A6C0KR08"/>
<protein>
    <submittedName>
        <fullName evidence="2">Uncharacterized protein</fullName>
    </submittedName>
</protein>
<feature type="region of interest" description="Disordered" evidence="1">
    <location>
        <begin position="1"/>
        <end position="27"/>
    </location>
</feature>